<dbReference type="RefSeq" id="WP_190828880.1">
    <property type="nucleotide sequence ID" value="NZ_CAWPPI010000050.1"/>
</dbReference>
<organism evidence="1 2">
    <name type="scientific">Iningainema tapete BLCC-T55</name>
    <dbReference type="NCBI Taxonomy" id="2748662"/>
    <lineage>
        <taxon>Bacteria</taxon>
        <taxon>Bacillati</taxon>
        <taxon>Cyanobacteriota</taxon>
        <taxon>Cyanophyceae</taxon>
        <taxon>Nostocales</taxon>
        <taxon>Scytonemataceae</taxon>
        <taxon>Iningainema tapete</taxon>
    </lineage>
</organism>
<name>A0A8J7CE65_9CYAN</name>
<gene>
    <name evidence="1" type="ORF">ICL16_14750</name>
</gene>
<dbReference type="SUPFAM" id="SSF48452">
    <property type="entry name" value="TPR-like"/>
    <property type="match status" value="1"/>
</dbReference>
<dbReference type="Proteomes" id="UP000629098">
    <property type="component" value="Unassembled WGS sequence"/>
</dbReference>
<comment type="caution">
    <text evidence="1">The sequence shown here is derived from an EMBL/GenBank/DDBJ whole genome shotgun (WGS) entry which is preliminary data.</text>
</comment>
<evidence type="ECO:0000313" key="2">
    <source>
        <dbReference type="Proteomes" id="UP000629098"/>
    </source>
</evidence>
<accession>A0A8J7CE65</accession>
<dbReference type="Gene3D" id="1.25.40.10">
    <property type="entry name" value="Tetratricopeptide repeat domain"/>
    <property type="match status" value="1"/>
</dbReference>
<keyword evidence="2" id="KW-1185">Reference proteome</keyword>
<protein>
    <submittedName>
        <fullName evidence="1">Tetratricopeptide repeat protein</fullName>
    </submittedName>
</protein>
<dbReference type="AlphaFoldDB" id="A0A8J7CE65"/>
<reference evidence="1" key="1">
    <citation type="submission" date="2020-09" db="EMBL/GenBank/DDBJ databases">
        <title>Iningainema tapete sp. nov. (Scytonemataceae, Cyanobacteria) from greenhouses in central Florida (USA) produces two types of nodularin with biosynthetic potential for microcystin-LR and anabaenopeptins.</title>
        <authorList>
            <person name="Berthold D.E."/>
            <person name="Lefler F.W."/>
            <person name="Huang I.-S."/>
            <person name="Abdulla H."/>
            <person name="Zimba P.V."/>
            <person name="Laughinghouse H.D. IV."/>
        </authorList>
    </citation>
    <scope>NUCLEOTIDE SEQUENCE</scope>
    <source>
        <strain evidence="1">BLCCT55</strain>
    </source>
</reference>
<sequence>MRYAVMGAKGKQRSIFLLFFAVLFLLLILVVPERIVADGGRSNEVLVAQNCGNGDTSVARSPTDIPYVISPRNTLLLSNQPKLRWNSLLDAKSYTVSLVKGDKTVWETTVGKNEVVYPGKPVLEAGVEYLLSVKADSGKSSAEVQESARGFRLLPTSVAQVVKVAIAQLNSQQIPQKVRGLASAYIYSGADLKSEAIETLEAMVAGGVKDVSVHHQLGNLYWLTGVSLLSEINYKEAVKLAKSSQDLPELAEISSALGRLYVAIGEKGEAVKWFSQARDVYKALGNTLRVRELNGQVDLMKRSLI</sequence>
<dbReference type="Pfam" id="PF13424">
    <property type="entry name" value="TPR_12"/>
    <property type="match status" value="1"/>
</dbReference>
<dbReference type="EMBL" id="JACXAE010000050">
    <property type="protein sequence ID" value="MBD2773295.1"/>
    <property type="molecule type" value="Genomic_DNA"/>
</dbReference>
<evidence type="ECO:0000313" key="1">
    <source>
        <dbReference type="EMBL" id="MBD2773295.1"/>
    </source>
</evidence>
<dbReference type="InterPro" id="IPR011990">
    <property type="entry name" value="TPR-like_helical_dom_sf"/>
</dbReference>
<proteinExistence type="predicted"/>